<dbReference type="Pfam" id="PF00565">
    <property type="entry name" value="SNase"/>
    <property type="match status" value="1"/>
</dbReference>
<dbReference type="SMART" id="SM00318">
    <property type="entry name" value="SNc"/>
    <property type="match status" value="1"/>
</dbReference>
<feature type="domain" description="TNase-like" evidence="2">
    <location>
        <begin position="90"/>
        <end position="216"/>
    </location>
</feature>
<comment type="caution">
    <text evidence="3">The sequence shown here is derived from an EMBL/GenBank/DDBJ whole genome shotgun (WGS) entry which is preliminary data.</text>
</comment>
<dbReference type="PANTHER" id="PTHR12302:SF26">
    <property type="entry name" value="BLR1266 PROTEIN"/>
    <property type="match status" value="1"/>
</dbReference>
<dbReference type="EMBL" id="PUHZ01000010">
    <property type="protein sequence ID" value="PQO46328.1"/>
    <property type="molecule type" value="Genomic_DNA"/>
</dbReference>
<feature type="compositionally biased region" description="Basic and acidic residues" evidence="1">
    <location>
        <begin position="225"/>
        <end position="247"/>
    </location>
</feature>
<dbReference type="AlphaFoldDB" id="A0A2S8GPG8"/>
<dbReference type="RefSeq" id="WP_105335299.1">
    <property type="nucleotide sequence ID" value="NZ_PUHZ01000010.1"/>
</dbReference>
<evidence type="ECO:0000259" key="2">
    <source>
        <dbReference type="PROSITE" id="PS50830"/>
    </source>
</evidence>
<dbReference type="OrthoDB" id="9805504at2"/>
<evidence type="ECO:0000313" key="4">
    <source>
        <dbReference type="Proteomes" id="UP000237819"/>
    </source>
</evidence>
<dbReference type="PANTHER" id="PTHR12302">
    <property type="entry name" value="EBNA2 BINDING PROTEIN P100"/>
    <property type="match status" value="1"/>
</dbReference>
<feature type="region of interest" description="Disordered" evidence="1">
    <location>
        <begin position="210"/>
        <end position="251"/>
    </location>
</feature>
<dbReference type="InterPro" id="IPR035437">
    <property type="entry name" value="SNase_OB-fold_sf"/>
</dbReference>
<dbReference type="GO" id="GO:0003676">
    <property type="term" value="F:nucleic acid binding"/>
    <property type="evidence" value="ECO:0007669"/>
    <property type="project" value="InterPro"/>
</dbReference>
<dbReference type="Gene3D" id="2.40.50.90">
    <property type="match status" value="1"/>
</dbReference>
<name>A0A2S8GPG8_9BACT</name>
<dbReference type="SUPFAM" id="SSF50199">
    <property type="entry name" value="Staphylococcal nuclease"/>
    <property type="match status" value="1"/>
</dbReference>
<dbReference type="GO" id="GO:0004518">
    <property type="term" value="F:nuclease activity"/>
    <property type="evidence" value="ECO:0007669"/>
    <property type="project" value="InterPro"/>
</dbReference>
<reference evidence="3 4" key="1">
    <citation type="submission" date="2018-02" db="EMBL/GenBank/DDBJ databases">
        <title>Comparative genomes isolates from brazilian mangrove.</title>
        <authorList>
            <person name="Araujo J.E."/>
            <person name="Taketani R.G."/>
            <person name="Silva M.C.P."/>
            <person name="Loureco M.V."/>
            <person name="Andreote F.D."/>
        </authorList>
    </citation>
    <scope>NUCLEOTIDE SEQUENCE [LARGE SCALE GENOMIC DNA]</scope>
    <source>
        <strain evidence="3 4">Nap-Phe MGV</strain>
    </source>
</reference>
<sequence length="295" mass="33616">MSHRLAILFWLVLALPPLTLVWAEAQPDPPLVDPFRAWHDAEGNFLSNSRLAFCEEDQALLLQQSGQTLLIPQARLSATDRQWITEHPLTNLRGKVIYVADGDTIGLLDAEKKTHRIRLEGIDAPESRQAFGKKSRQALNRTVYGKEVLVTYEKTDSYGRILGQVYLPNADGQWKWINRQLIEDGWAWHYRHFSGDVDLAKTQQRAESAKAGLWRDAQPQPPWRFRLDEKRRKEAPQMERSGQKQQEDQPMTATGFWLNTSSGVRHNASCKHFAKTKRGKYCEPSDGKPCGICGG</sequence>
<gene>
    <name evidence="3" type="ORF">C5Y93_10115</name>
</gene>
<dbReference type="Gene3D" id="2.30.30.700">
    <property type="entry name" value="SLA1 homology domain 1"/>
    <property type="match status" value="1"/>
</dbReference>
<dbReference type="PROSITE" id="PS01123">
    <property type="entry name" value="TNASE_1"/>
    <property type="match status" value="1"/>
</dbReference>
<dbReference type="InterPro" id="IPR002071">
    <property type="entry name" value="Thermonucl_AS"/>
</dbReference>
<proteinExistence type="predicted"/>
<protein>
    <recommendedName>
        <fullName evidence="2">TNase-like domain-containing protein</fullName>
    </recommendedName>
</protein>
<dbReference type="InterPro" id="IPR016071">
    <property type="entry name" value="Staphylococal_nuclease_OB-fold"/>
</dbReference>
<dbReference type="PROSITE" id="PS50830">
    <property type="entry name" value="TNASE_3"/>
    <property type="match status" value="1"/>
</dbReference>
<organism evidence="3 4">
    <name type="scientific">Blastopirellula marina</name>
    <dbReference type="NCBI Taxonomy" id="124"/>
    <lineage>
        <taxon>Bacteria</taxon>
        <taxon>Pseudomonadati</taxon>
        <taxon>Planctomycetota</taxon>
        <taxon>Planctomycetia</taxon>
        <taxon>Pirellulales</taxon>
        <taxon>Pirellulaceae</taxon>
        <taxon>Blastopirellula</taxon>
    </lineage>
</organism>
<accession>A0A2S8GPG8</accession>
<dbReference type="Proteomes" id="UP000237819">
    <property type="component" value="Unassembled WGS sequence"/>
</dbReference>
<evidence type="ECO:0000313" key="3">
    <source>
        <dbReference type="EMBL" id="PQO46328.1"/>
    </source>
</evidence>
<evidence type="ECO:0000256" key="1">
    <source>
        <dbReference type="SAM" id="MobiDB-lite"/>
    </source>
</evidence>